<dbReference type="Pfam" id="PF00266">
    <property type="entry name" value="Aminotran_5"/>
    <property type="match status" value="1"/>
</dbReference>
<organism evidence="3 4">
    <name type="scientific">Amanita thiersii Skay4041</name>
    <dbReference type="NCBI Taxonomy" id="703135"/>
    <lineage>
        <taxon>Eukaryota</taxon>
        <taxon>Fungi</taxon>
        <taxon>Dikarya</taxon>
        <taxon>Basidiomycota</taxon>
        <taxon>Agaricomycotina</taxon>
        <taxon>Agaricomycetes</taxon>
        <taxon>Agaricomycetidae</taxon>
        <taxon>Agaricales</taxon>
        <taxon>Pluteineae</taxon>
        <taxon>Amanitaceae</taxon>
        <taxon>Amanita</taxon>
    </lineage>
</organism>
<keyword evidence="1" id="KW-0663">Pyridoxal phosphate</keyword>
<dbReference type="Proteomes" id="UP000242287">
    <property type="component" value="Unassembled WGS sequence"/>
</dbReference>
<sequence length="443" mass="50089">MALYTEKLYSQPPPKFGRDLRKYFALDPNYVNLNHGSYGTTPLPVLQACEEISREIESNPDKFHRLNYQARLISVREELARLIGAKTHEVVLVANTSLGINTILRNIQWEKGDSILVTTTTYGSIFRTSQYLSNILPHPHLLVLTLNFPLTHEEITSLFKERIQALPPGKNRIAIVDSIVSNPGVLLPWKEIVEICREEGVLSLVDAAHSIVQELSINLEEAKPDFWVANCHKSLYAKRSCAVIYIPERNQHIVQSSIPTSYAYRPLNERKGFGLVEQSEWNGTIDWAPFLTVNDSLAFRAWLGGEEVINEYCHDLALQGGCRLAEILDTRVLDPQGDLTVNMVNVKLPFPNTSILPYSDKLDIMLKKKMLNGHNAYSAHFPHNGEWWTRCSAQIFNEISDFEKLGEAWLVVCKEILEGYGLPAYLPMANGHAKPEANGRLKD</sequence>
<dbReference type="OrthoDB" id="5978656at2759"/>
<dbReference type="PANTHER" id="PTHR43092">
    <property type="entry name" value="L-CYSTEINE DESULFHYDRASE"/>
    <property type="match status" value="1"/>
</dbReference>
<dbReference type="InterPro" id="IPR000192">
    <property type="entry name" value="Aminotrans_V_dom"/>
</dbReference>
<dbReference type="EMBL" id="KZ302284">
    <property type="protein sequence ID" value="PFH45816.1"/>
    <property type="molecule type" value="Genomic_DNA"/>
</dbReference>
<dbReference type="AlphaFoldDB" id="A0A2A9NDG0"/>
<dbReference type="InterPro" id="IPR015424">
    <property type="entry name" value="PyrdxlP-dep_Trfase"/>
</dbReference>
<keyword evidence="4" id="KW-1185">Reference proteome</keyword>
<dbReference type="Gene3D" id="3.90.1150.10">
    <property type="entry name" value="Aspartate Aminotransferase, domain 1"/>
    <property type="match status" value="1"/>
</dbReference>
<dbReference type="STRING" id="703135.A0A2A9NDG0"/>
<dbReference type="InterPro" id="IPR015421">
    <property type="entry name" value="PyrdxlP-dep_Trfase_major"/>
</dbReference>
<proteinExistence type="predicted"/>
<name>A0A2A9NDG0_9AGAR</name>
<evidence type="ECO:0000259" key="2">
    <source>
        <dbReference type="Pfam" id="PF00266"/>
    </source>
</evidence>
<accession>A0A2A9NDG0</accession>
<evidence type="ECO:0000256" key="1">
    <source>
        <dbReference type="ARBA" id="ARBA00022898"/>
    </source>
</evidence>
<protein>
    <recommendedName>
        <fullName evidence="2">Aminotransferase class V domain-containing protein</fullName>
    </recommendedName>
</protein>
<dbReference type="SUPFAM" id="SSF53383">
    <property type="entry name" value="PLP-dependent transferases"/>
    <property type="match status" value="1"/>
</dbReference>
<dbReference type="InterPro" id="IPR015422">
    <property type="entry name" value="PyrdxlP-dep_Trfase_small"/>
</dbReference>
<evidence type="ECO:0000313" key="4">
    <source>
        <dbReference type="Proteomes" id="UP000242287"/>
    </source>
</evidence>
<reference evidence="3 4" key="1">
    <citation type="submission" date="2014-02" db="EMBL/GenBank/DDBJ databases">
        <title>Transposable element dynamics among asymbiotic and ectomycorrhizal Amanita fungi.</title>
        <authorList>
            <consortium name="DOE Joint Genome Institute"/>
            <person name="Hess J."/>
            <person name="Skrede I."/>
            <person name="Wolfe B."/>
            <person name="LaButti K."/>
            <person name="Ohm R.A."/>
            <person name="Grigoriev I.V."/>
            <person name="Pringle A."/>
        </authorList>
    </citation>
    <scope>NUCLEOTIDE SEQUENCE [LARGE SCALE GENOMIC DNA]</scope>
    <source>
        <strain evidence="3 4">SKay4041</strain>
    </source>
</reference>
<dbReference type="PANTHER" id="PTHR43092:SF2">
    <property type="entry name" value="HERCYNYLCYSTEINE SULFOXIDE LYASE"/>
    <property type="match status" value="1"/>
</dbReference>
<evidence type="ECO:0000313" key="3">
    <source>
        <dbReference type="EMBL" id="PFH45816.1"/>
    </source>
</evidence>
<dbReference type="Gene3D" id="3.40.640.10">
    <property type="entry name" value="Type I PLP-dependent aspartate aminotransferase-like (Major domain)"/>
    <property type="match status" value="1"/>
</dbReference>
<gene>
    <name evidence="3" type="ORF">AMATHDRAFT_157728</name>
</gene>
<feature type="domain" description="Aminotransferase class V" evidence="2">
    <location>
        <begin position="41"/>
        <end position="348"/>
    </location>
</feature>